<proteinExistence type="predicted"/>
<dbReference type="STRING" id="983917.RGE_40310"/>
<dbReference type="GO" id="GO:0003824">
    <property type="term" value="F:catalytic activity"/>
    <property type="evidence" value="ECO:0007669"/>
    <property type="project" value="InterPro"/>
</dbReference>
<dbReference type="InterPro" id="IPR003382">
    <property type="entry name" value="Flavoprotein"/>
</dbReference>
<reference evidence="3 4" key="1">
    <citation type="journal article" date="2012" name="J. Bacteriol.">
        <title>Complete genome sequence of phototrophic betaproteobacterium Rubrivivax gelatinosus IL144.</title>
        <authorList>
            <person name="Nagashima S."/>
            <person name="Kamimura A."/>
            <person name="Shimizu T."/>
            <person name="Nakamura-isaki S."/>
            <person name="Aono E."/>
            <person name="Sakamoto K."/>
            <person name="Ichikawa N."/>
            <person name="Nakazawa H."/>
            <person name="Sekine M."/>
            <person name="Yamazaki S."/>
            <person name="Fujita N."/>
            <person name="Shimada K."/>
            <person name="Hanada S."/>
            <person name="Nagashima K.V.P."/>
        </authorList>
    </citation>
    <scope>NUCLEOTIDE SEQUENCE [LARGE SCALE GENOMIC DNA]</scope>
    <source>
        <strain evidence="4">NBRC 100245 / IL144</strain>
    </source>
</reference>
<keyword evidence="4" id="KW-1185">Reference proteome</keyword>
<sequence length="229" mass="24739">MSAATPCTANCTSSTSRSPTPTEPPQSTADGDEDFASPPAPRSRFAWCITGSGHYLEESLALAARLPQLDLFLSSAAEEVLGIYHWTLPVLRERFPPGLRIVRDKTASAVPVGRLYTDVYHTVVIAPATSNTVAKCAYGISDTLPTNMLAQAGKLGIPGLVFACDTEPVVVTKAPHDWVTLRPRRIELDNVERLRQLDFCQVVASPAELETALAERLHALSLEWTSPAS</sequence>
<evidence type="ECO:0000259" key="2">
    <source>
        <dbReference type="Pfam" id="PF02441"/>
    </source>
</evidence>
<dbReference type="Gene3D" id="3.40.50.1950">
    <property type="entry name" value="Flavin prenyltransferase-like"/>
    <property type="match status" value="1"/>
</dbReference>
<protein>
    <submittedName>
        <fullName evidence="3">Putative flavoprotein</fullName>
    </submittedName>
</protein>
<dbReference type="Pfam" id="PF02441">
    <property type="entry name" value="Flavoprotein"/>
    <property type="match status" value="1"/>
</dbReference>
<feature type="compositionally biased region" description="Low complexity" evidence="1">
    <location>
        <begin position="12"/>
        <end position="28"/>
    </location>
</feature>
<evidence type="ECO:0000256" key="1">
    <source>
        <dbReference type="SAM" id="MobiDB-lite"/>
    </source>
</evidence>
<dbReference type="InterPro" id="IPR036551">
    <property type="entry name" value="Flavin_trans-like"/>
</dbReference>
<dbReference type="EMBL" id="AP012320">
    <property type="protein sequence ID" value="BAL97367.1"/>
    <property type="molecule type" value="Genomic_DNA"/>
</dbReference>
<dbReference type="SUPFAM" id="SSF52507">
    <property type="entry name" value="Homo-oligomeric flavin-containing Cys decarboxylases, HFCD"/>
    <property type="match status" value="1"/>
</dbReference>
<accession>I0HWI0</accession>
<dbReference type="Proteomes" id="UP000007883">
    <property type="component" value="Chromosome"/>
</dbReference>
<name>I0HWI0_RUBGI</name>
<evidence type="ECO:0000313" key="4">
    <source>
        <dbReference type="Proteomes" id="UP000007883"/>
    </source>
</evidence>
<organism evidence="3 4">
    <name type="scientific">Rubrivivax gelatinosus (strain NBRC 100245 / IL144)</name>
    <dbReference type="NCBI Taxonomy" id="983917"/>
    <lineage>
        <taxon>Bacteria</taxon>
        <taxon>Pseudomonadati</taxon>
        <taxon>Pseudomonadota</taxon>
        <taxon>Betaproteobacteria</taxon>
        <taxon>Burkholderiales</taxon>
        <taxon>Sphaerotilaceae</taxon>
        <taxon>Rubrivivax</taxon>
    </lineage>
</organism>
<dbReference type="eggNOG" id="COG1036">
    <property type="taxonomic scope" value="Bacteria"/>
</dbReference>
<dbReference type="PATRIC" id="fig|983917.3.peg.3930"/>
<feature type="region of interest" description="Disordered" evidence="1">
    <location>
        <begin position="1"/>
        <end position="38"/>
    </location>
</feature>
<feature type="domain" description="Flavoprotein" evidence="2">
    <location>
        <begin position="44"/>
        <end position="171"/>
    </location>
</feature>
<evidence type="ECO:0000313" key="3">
    <source>
        <dbReference type="EMBL" id="BAL97367.1"/>
    </source>
</evidence>
<gene>
    <name evidence="3" type="ordered locus">RGE_40310</name>
</gene>
<feature type="compositionally biased region" description="Polar residues" evidence="1">
    <location>
        <begin position="1"/>
        <end position="11"/>
    </location>
</feature>
<dbReference type="HOGENOM" id="CLU_098523_1_0_4"/>
<dbReference type="AlphaFoldDB" id="I0HWI0"/>
<dbReference type="RefSeq" id="WP_014430217.1">
    <property type="nucleotide sequence ID" value="NC_017075.1"/>
</dbReference>
<dbReference type="KEGG" id="rge:RGE_40310"/>